<organism evidence="11 12">
    <name type="scientific">Geochorda subterranea</name>
    <dbReference type="NCBI Taxonomy" id="3109564"/>
    <lineage>
        <taxon>Bacteria</taxon>
        <taxon>Bacillati</taxon>
        <taxon>Bacillota</taxon>
        <taxon>Limnochordia</taxon>
        <taxon>Limnochordales</taxon>
        <taxon>Geochordaceae</taxon>
        <taxon>Geochorda</taxon>
    </lineage>
</organism>
<dbReference type="Proteomes" id="UP001333102">
    <property type="component" value="Chromosome"/>
</dbReference>
<evidence type="ECO:0000256" key="4">
    <source>
        <dbReference type="ARBA" id="ARBA00022801"/>
    </source>
</evidence>
<evidence type="ECO:0000313" key="12">
    <source>
        <dbReference type="Proteomes" id="UP001333102"/>
    </source>
</evidence>
<feature type="domain" description="HhH-GPD" evidence="10">
    <location>
        <begin position="138"/>
        <end position="296"/>
    </location>
</feature>
<dbReference type="InterPro" id="IPR012904">
    <property type="entry name" value="OGG_N"/>
</dbReference>
<evidence type="ECO:0000256" key="9">
    <source>
        <dbReference type="ARBA" id="ARBA00044632"/>
    </source>
</evidence>
<comment type="similarity">
    <text evidence="1">Belongs to the type-1 OGG1 family.</text>
</comment>
<dbReference type="CDD" id="cd00056">
    <property type="entry name" value="ENDO3c"/>
    <property type="match status" value="1"/>
</dbReference>
<comment type="catalytic activity">
    <reaction evidence="9">
        <text>2'-deoxyribonucleotide-(2'-deoxyribose 5'-phosphate)-2'-deoxyribonucleotide-DNA = a 3'-end 2'-deoxyribonucleotide-(2,3-dehydro-2,3-deoxyribose 5'-phosphate)-DNA + a 5'-end 5'-phospho-2'-deoxyribonucleoside-DNA + H(+)</text>
        <dbReference type="Rhea" id="RHEA:66592"/>
        <dbReference type="Rhea" id="RHEA-COMP:13180"/>
        <dbReference type="Rhea" id="RHEA-COMP:16897"/>
        <dbReference type="Rhea" id="RHEA-COMP:17067"/>
        <dbReference type="ChEBI" id="CHEBI:15378"/>
        <dbReference type="ChEBI" id="CHEBI:136412"/>
        <dbReference type="ChEBI" id="CHEBI:157695"/>
        <dbReference type="ChEBI" id="CHEBI:167181"/>
        <dbReference type="EC" id="4.2.99.18"/>
    </reaction>
</comment>
<dbReference type="SUPFAM" id="SSF55945">
    <property type="entry name" value="TATA-box binding protein-like"/>
    <property type="match status" value="1"/>
</dbReference>
<evidence type="ECO:0000256" key="1">
    <source>
        <dbReference type="ARBA" id="ARBA00010679"/>
    </source>
</evidence>
<dbReference type="PANTHER" id="PTHR10242:SF2">
    <property type="entry name" value="N-GLYCOSYLASE_DNA LYASE"/>
    <property type="match status" value="1"/>
</dbReference>
<dbReference type="Gene3D" id="3.30.310.260">
    <property type="match status" value="1"/>
</dbReference>
<keyword evidence="12" id="KW-1185">Reference proteome</keyword>
<evidence type="ECO:0000313" key="11">
    <source>
        <dbReference type="EMBL" id="WRP14674.1"/>
    </source>
</evidence>
<dbReference type="InterPro" id="IPR023170">
    <property type="entry name" value="HhH_base_excis_C"/>
</dbReference>
<dbReference type="InterPro" id="IPR003265">
    <property type="entry name" value="HhH-GPD_domain"/>
</dbReference>
<accession>A0ABZ1BPP0</accession>
<evidence type="ECO:0000259" key="10">
    <source>
        <dbReference type="SMART" id="SM00478"/>
    </source>
</evidence>
<evidence type="ECO:0000256" key="3">
    <source>
        <dbReference type="ARBA" id="ARBA00022763"/>
    </source>
</evidence>
<dbReference type="InterPro" id="IPR052054">
    <property type="entry name" value="Oxidative_DNA_repair_enzyme"/>
</dbReference>
<proteinExistence type="inferred from homology"/>
<evidence type="ECO:0000256" key="2">
    <source>
        <dbReference type="ARBA" id="ARBA00012720"/>
    </source>
</evidence>
<dbReference type="InterPro" id="IPR011257">
    <property type="entry name" value="DNA_glycosylase"/>
</dbReference>
<keyword evidence="4" id="KW-0378">Hydrolase</keyword>
<dbReference type="Pfam" id="PF00730">
    <property type="entry name" value="HhH-GPD"/>
    <property type="match status" value="1"/>
</dbReference>
<keyword evidence="7" id="KW-0511">Multifunctional enzyme</keyword>
<keyword evidence="3" id="KW-0227">DNA damage</keyword>
<evidence type="ECO:0000256" key="8">
    <source>
        <dbReference type="ARBA" id="ARBA00023295"/>
    </source>
</evidence>
<evidence type="ECO:0000256" key="7">
    <source>
        <dbReference type="ARBA" id="ARBA00023268"/>
    </source>
</evidence>
<dbReference type="SUPFAM" id="SSF48150">
    <property type="entry name" value="DNA-glycosylase"/>
    <property type="match status" value="1"/>
</dbReference>
<dbReference type="PANTHER" id="PTHR10242">
    <property type="entry name" value="8-OXOGUANINE DNA GLYCOSYLASE"/>
    <property type="match status" value="1"/>
</dbReference>
<dbReference type="RefSeq" id="WP_324669039.1">
    <property type="nucleotide sequence ID" value="NZ_CP141614.1"/>
</dbReference>
<dbReference type="Gene3D" id="1.10.1670.10">
    <property type="entry name" value="Helix-hairpin-Helix base-excision DNA repair enzymes (C-terminal)"/>
    <property type="match status" value="1"/>
</dbReference>
<dbReference type="Gene3D" id="1.10.340.30">
    <property type="entry name" value="Hypothetical protein, domain 2"/>
    <property type="match status" value="1"/>
</dbReference>
<reference evidence="12" key="1">
    <citation type="submission" date="2023-12" db="EMBL/GenBank/DDBJ databases">
        <title>Novel isolates from deep terrestrial aquifers shed light on the physiology and ecology of the class Limnochordia.</title>
        <authorList>
            <person name="Karnachuk O.V."/>
            <person name="Lukina A.P."/>
            <person name="Avakyan M.R."/>
            <person name="Kadnikov V."/>
            <person name="Begmatov S."/>
            <person name="Beletsky A.V."/>
            <person name="Mardanov A.V."/>
            <person name="Ravin N.V."/>
        </authorList>
    </citation>
    <scope>NUCLEOTIDE SEQUENCE [LARGE SCALE GENOMIC DNA]</scope>
    <source>
        <strain evidence="12">LN</strain>
    </source>
</reference>
<keyword evidence="8" id="KW-0326">Glycosidase</keyword>
<protein>
    <recommendedName>
        <fullName evidence="2">DNA-(apurinic or apyrimidinic site) lyase</fullName>
        <ecNumber evidence="2">4.2.99.18</ecNumber>
    </recommendedName>
</protein>
<dbReference type="Pfam" id="PF07934">
    <property type="entry name" value="OGG_N"/>
    <property type="match status" value="1"/>
</dbReference>
<dbReference type="EMBL" id="CP141614">
    <property type="protein sequence ID" value="WRP14674.1"/>
    <property type="molecule type" value="Genomic_DNA"/>
</dbReference>
<gene>
    <name evidence="11" type="ORF">VLY81_00445</name>
</gene>
<dbReference type="SMART" id="SM00478">
    <property type="entry name" value="ENDO3c"/>
    <property type="match status" value="1"/>
</dbReference>
<dbReference type="EC" id="4.2.99.18" evidence="2"/>
<keyword evidence="6" id="KW-0456">Lyase</keyword>
<evidence type="ECO:0000256" key="6">
    <source>
        <dbReference type="ARBA" id="ARBA00023239"/>
    </source>
</evidence>
<sequence length="317" mass="34744">MSGKRRRDVWRLRISPLDRYGEPIDLLLTLDGGQTFRWHPRGDGSLDGMAGEWRLHVQLDPRLAPGELVVDAGPSCGAGTALEVREALAWLLDLDRDYRTARDRLLALDPTLAQAVTATRGLRVVRLDPWEAVLSFVLSSHTHIARIKGMLGRLCEAAGEGERPGSLPSPETVAGMGEPALRRLGLGYRAAYLAGTARRLADDPHFLEQGRQLATPDLIRHLQALPGVGEKVAHCIALFGYGRWDAFPIDRWAQRALEGAYFGGRNMPVRELQSFVQGRFGRLAGLAQAHLFAHARKAGRDPGPAAIEGGAWHRSCP</sequence>
<name>A0ABZ1BPP0_9FIRM</name>
<evidence type="ECO:0000256" key="5">
    <source>
        <dbReference type="ARBA" id="ARBA00023204"/>
    </source>
</evidence>
<keyword evidence="5" id="KW-0234">DNA repair</keyword>